<dbReference type="Proteomes" id="UP001141552">
    <property type="component" value="Unassembled WGS sequence"/>
</dbReference>
<dbReference type="PANTHER" id="PTHR37234:SF1">
    <property type="entry name" value="OS03G0319200 PROTEIN"/>
    <property type="match status" value="1"/>
</dbReference>
<proteinExistence type="predicted"/>
<feature type="compositionally biased region" description="Basic and acidic residues" evidence="1">
    <location>
        <begin position="15"/>
        <end position="27"/>
    </location>
</feature>
<sequence>MKLHESSDPLPPSTSRRESSPVPEKVRAKSIGCMSGLFRLVYKYHNNRRRSLTFGKKEEKNVVSSKNKHKKTVVEESLQPPPVLSSSSSSCYSPSPLLTVSQPKNKKEKEEGNNKNEHNPRFSYDFGGPRSPVLPADMRRSSSDHHGLMKATSGDININDEPSSWLMGYVPAASVMAAERKRRHLLGALERCNQDLKALTQIIEVVKKGSGGDDEDDDHEDKVTLLGGGGRRRMVEGEYYSELQRRSTVTSSLLHDLIRSASTVYSGRHAVNYGRLMPQQKIRKPGEVDHSITNICVLDRFKTDMLMINEGNIGENENMQYSRQMTSKAMVASVNEVCRDIAWGERRETGRIGLALQDIIYKDLLQEIVHELSTNYIDDNLPALPFESCKRRLNF</sequence>
<dbReference type="PANTHER" id="PTHR37234">
    <property type="entry name" value="OS03G0319200 PROTEIN"/>
    <property type="match status" value="1"/>
</dbReference>
<evidence type="ECO:0000256" key="1">
    <source>
        <dbReference type="SAM" id="MobiDB-lite"/>
    </source>
</evidence>
<dbReference type="EMBL" id="JAKUCV010004116">
    <property type="protein sequence ID" value="KAJ4836454.1"/>
    <property type="molecule type" value="Genomic_DNA"/>
</dbReference>
<evidence type="ECO:0000313" key="2">
    <source>
        <dbReference type="EMBL" id="KAJ4836454.1"/>
    </source>
</evidence>
<feature type="compositionally biased region" description="Low complexity" evidence="1">
    <location>
        <begin position="84"/>
        <end position="98"/>
    </location>
</feature>
<feature type="region of interest" description="Disordered" evidence="1">
    <location>
        <begin position="53"/>
        <end position="128"/>
    </location>
</feature>
<reference evidence="2" key="2">
    <citation type="journal article" date="2023" name="Plants (Basel)">
        <title>Annotation of the Turnera subulata (Passifloraceae) Draft Genome Reveals the S-Locus Evolved after the Divergence of Turneroideae from Passifloroideae in a Stepwise Manner.</title>
        <authorList>
            <person name="Henning P.M."/>
            <person name="Roalson E.H."/>
            <person name="Mir W."/>
            <person name="McCubbin A.G."/>
            <person name="Shore J.S."/>
        </authorList>
    </citation>
    <scope>NUCLEOTIDE SEQUENCE</scope>
    <source>
        <tissue evidence="2">Leaves</tissue>
    </source>
</reference>
<accession>A0A9Q0FTE5</accession>
<reference evidence="2" key="1">
    <citation type="submission" date="2022-02" db="EMBL/GenBank/DDBJ databases">
        <authorList>
            <person name="Henning P.M."/>
            <person name="McCubbin A.G."/>
            <person name="Shore J.S."/>
        </authorList>
    </citation>
    <scope>NUCLEOTIDE SEQUENCE</scope>
    <source>
        <strain evidence="2">F60SS</strain>
        <tissue evidence="2">Leaves</tissue>
    </source>
</reference>
<protein>
    <recommendedName>
        <fullName evidence="4">DUF3741 domain-containing protein</fullName>
    </recommendedName>
</protein>
<feature type="compositionally biased region" description="Basic and acidic residues" evidence="1">
    <location>
        <begin position="105"/>
        <end position="120"/>
    </location>
</feature>
<dbReference type="OrthoDB" id="780613at2759"/>
<name>A0A9Q0FTE5_9ROSI</name>
<organism evidence="2 3">
    <name type="scientific">Turnera subulata</name>
    <dbReference type="NCBI Taxonomy" id="218843"/>
    <lineage>
        <taxon>Eukaryota</taxon>
        <taxon>Viridiplantae</taxon>
        <taxon>Streptophyta</taxon>
        <taxon>Embryophyta</taxon>
        <taxon>Tracheophyta</taxon>
        <taxon>Spermatophyta</taxon>
        <taxon>Magnoliopsida</taxon>
        <taxon>eudicotyledons</taxon>
        <taxon>Gunneridae</taxon>
        <taxon>Pentapetalae</taxon>
        <taxon>rosids</taxon>
        <taxon>fabids</taxon>
        <taxon>Malpighiales</taxon>
        <taxon>Passifloraceae</taxon>
        <taxon>Turnera</taxon>
    </lineage>
</organism>
<gene>
    <name evidence="2" type="ORF">Tsubulata_023093</name>
</gene>
<feature type="region of interest" description="Disordered" evidence="1">
    <location>
        <begin position="1"/>
        <end position="27"/>
    </location>
</feature>
<evidence type="ECO:0008006" key="4">
    <source>
        <dbReference type="Google" id="ProtNLM"/>
    </source>
</evidence>
<comment type="caution">
    <text evidence="2">The sequence shown here is derived from an EMBL/GenBank/DDBJ whole genome shotgun (WGS) entry which is preliminary data.</text>
</comment>
<keyword evidence="3" id="KW-1185">Reference proteome</keyword>
<evidence type="ECO:0000313" key="3">
    <source>
        <dbReference type="Proteomes" id="UP001141552"/>
    </source>
</evidence>
<dbReference type="AlphaFoldDB" id="A0A9Q0FTE5"/>